<dbReference type="InterPro" id="IPR036866">
    <property type="entry name" value="RibonucZ/Hydroxyglut_hydro"/>
</dbReference>
<keyword evidence="3" id="KW-0479">Metal-binding</keyword>
<evidence type="ECO:0000259" key="6">
    <source>
        <dbReference type="SMART" id="SM00849"/>
    </source>
</evidence>
<dbReference type="SMART" id="SM00849">
    <property type="entry name" value="Lactamase_B"/>
    <property type="match status" value="1"/>
</dbReference>
<keyword evidence="5" id="KW-0862">Zinc</keyword>
<dbReference type="EMBL" id="JAKOGG010000003">
    <property type="protein sequence ID" value="MCS4556112.1"/>
    <property type="molecule type" value="Genomic_DNA"/>
</dbReference>
<keyword evidence="4" id="KW-0378">Hydrolase</keyword>
<dbReference type="PANTHER" id="PTHR42978">
    <property type="entry name" value="QUORUM-QUENCHING LACTONASE YTNP-RELATED-RELATED"/>
    <property type="match status" value="1"/>
</dbReference>
<dbReference type="InterPro" id="IPR051013">
    <property type="entry name" value="MBL_superfamily_lactonases"/>
</dbReference>
<dbReference type="InterPro" id="IPR001279">
    <property type="entry name" value="Metallo-B-lactamas"/>
</dbReference>
<sequence>MTENKQFKVNTDWSIWSLAYCQVDMAQDFFGGAGIYSNTGTSMSPMIYTLLVGGEVGGKQHVVLVDCGFQNNHWLTRYAFSSWESPEDVLGRIGFTPEDVDTILVTHMHFDHMGNFEAFPNAKLYIQLDEYTGWNKAVCASHQHETEEEKEWVFTSFDPNDLIRAAQGVTDGRIKFITGDEEVLPGITARLAKDTHTFGSQWFEINTHNGPFIAAGDIVYWYSNIEKMWPPGYHQGNAFNQIETYRTMRGVVKNQFERVIPGHDSEIWNRHVTWKAPSGNQIAELNLRDGDTSRRPHISNEKKIYL</sequence>
<keyword evidence="8" id="KW-1185">Reference proteome</keyword>
<reference evidence="7 8" key="1">
    <citation type="submission" date="2022-02" db="EMBL/GenBank/DDBJ databases">
        <authorList>
            <person name="Zhuang L."/>
        </authorList>
    </citation>
    <scope>NUCLEOTIDE SEQUENCE [LARGE SCALE GENOMIC DNA]</scope>
    <source>
        <strain evidence="7 8">C32</strain>
    </source>
</reference>
<dbReference type="SUPFAM" id="SSF56281">
    <property type="entry name" value="Metallo-hydrolase/oxidoreductase"/>
    <property type="match status" value="1"/>
</dbReference>
<dbReference type="CDD" id="cd07729">
    <property type="entry name" value="AHL_lactonase_MBL-fold"/>
    <property type="match status" value="1"/>
</dbReference>
<evidence type="ECO:0000256" key="2">
    <source>
        <dbReference type="ARBA" id="ARBA00007749"/>
    </source>
</evidence>
<comment type="caution">
    <text evidence="7">The sequence shown here is derived from an EMBL/GenBank/DDBJ whole genome shotgun (WGS) entry which is preliminary data.</text>
</comment>
<gene>
    <name evidence="7" type="ORF">L9G74_06655</name>
</gene>
<evidence type="ECO:0000256" key="1">
    <source>
        <dbReference type="ARBA" id="ARBA00001947"/>
    </source>
</evidence>
<evidence type="ECO:0000256" key="4">
    <source>
        <dbReference type="ARBA" id="ARBA00022801"/>
    </source>
</evidence>
<name>A0ABT2FJE6_9GAMM</name>
<dbReference type="Pfam" id="PF00753">
    <property type="entry name" value="Lactamase_B"/>
    <property type="match status" value="1"/>
</dbReference>
<comment type="similarity">
    <text evidence="2">Belongs to the metallo-beta-lactamase superfamily.</text>
</comment>
<feature type="domain" description="Metallo-beta-lactamase" evidence="6">
    <location>
        <begin position="46"/>
        <end position="263"/>
    </location>
</feature>
<evidence type="ECO:0000256" key="3">
    <source>
        <dbReference type="ARBA" id="ARBA00022723"/>
    </source>
</evidence>
<evidence type="ECO:0000313" key="7">
    <source>
        <dbReference type="EMBL" id="MCS4556112.1"/>
    </source>
</evidence>
<dbReference type="RefSeq" id="WP_238895515.1">
    <property type="nucleotide sequence ID" value="NZ_JAKOGG010000003.1"/>
</dbReference>
<protein>
    <submittedName>
        <fullName evidence="7">N-acyl homoserine lactonase family protein</fullName>
    </submittedName>
</protein>
<dbReference type="Gene3D" id="3.60.15.10">
    <property type="entry name" value="Ribonuclease Z/Hydroxyacylglutathione hydrolase-like"/>
    <property type="match status" value="1"/>
</dbReference>
<evidence type="ECO:0000256" key="5">
    <source>
        <dbReference type="ARBA" id="ARBA00022833"/>
    </source>
</evidence>
<proteinExistence type="inferred from homology"/>
<accession>A0ABT2FJE6</accession>
<reference evidence="8" key="2">
    <citation type="submission" date="2023-07" db="EMBL/GenBank/DDBJ databases">
        <title>Shewanella mangrovi sp. nov., an acetaldehyde- degrading bacterium isolated from mangrove sediment.</title>
        <authorList>
            <person name="Liu Y."/>
        </authorList>
    </citation>
    <scope>NUCLEOTIDE SEQUENCE [LARGE SCALE GENOMIC DNA]</scope>
    <source>
        <strain evidence="8">C32</strain>
    </source>
</reference>
<dbReference type="Proteomes" id="UP001201549">
    <property type="component" value="Unassembled WGS sequence"/>
</dbReference>
<comment type="cofactor">
    <cofactor evidence="1">
        <name>Zn(2+)</name>
        <dbReference type="ChEBI" id="CHEBI:29105"/>
    </cofactor>
</comment>
<organism evidence="7 8">
    <name type="scientific">Shewanella electrica</name>
    <dbReference type="NCBI Taxonomy" id="515560"/>
    <lineage>
        <taxon>Bacteria</taxon>
        <taxon>Pseudomonadati</taxon>
        <taxon>Pseudomonadota</taxon>
        <taxon>Gammaproteobacteria</taxon>
        <taxon>Alteromonadales</taxon>
        <taxon>Shewanellaceae</taxon>
        <taxon>Shewanella</taxon>
    </lineage>
</organism>
<evidence type="ECO:0000313" key="8">
    <source>
        <dbReference type="Proteomes" id="UP001201549"/>
    </source>
</evidence>
<dbReference type="PANTHER" id="PTHR42978:SF7">
    <property type="entry name" value="METALLO-HYDROLASE RV2300C-RELATED"/>
    <property type="match status" value="1"/>
</dbReference>